<dbReference type="PANTHER" id="PTHR33841">
    <property type="entry name" value="DNA METHYLTRANSFERASE YEEA-RELATED"/>
    <property type="match status" value="1"/>
</dbReference>
<reference evidence="7 8" key="1">
    <citation type="journal article" date="2023" name="J. Phycol.">
        <title>Chrysosporum ovalisporum is synonymous with the true-branching cyanobacterium Umezakia natans (Nostocales/Aphanizomenonaceae).</title>
        <authorList>
            <person name="McGregor G.B."/>
            <person name="Sendall B.C."/>
            <person name="Niiyama Y."/>
            <person name="Tuji A."/>
            <person name="Willis A."/>
        </authorList>
    </citation>
    <scope>NUCLEOTIDE SEQUENCE [LARGE SCALE GENOMIC DNA]</scope>
    <source>
        <strain evidence="7 8">ANA360D</strain>
    </source>
</reference>
<evidence type="ECO:0000313" key="8">
    <source>
        <dbReference type="Proteomes" id="UP001159387"/>
    </source>
</evidence>
<dbReference type="GO" id="GO:0009007">
    <property type="term" value="F:site-specific DNA-methyltransferase (adenine-specific) activity"/>
    <property type="evidence" value="ECO:0007669"/>
    <property type="project" value="UniProtKB-EC"/>
</dbReference>
<accession>A0AA43GU03</accession>
<dbReference type="Proteomes" id="UP001159387">
    <property type="component" value="Unassembled WGS sequence"/>
</dbReference>
<evidence type="ECO:0000256" key="4">
    <source>
        <dbReference type="ARBA" id="ARBA00047942"/>
    </source>
</evidence>
<comment type="catalytic activity">
    <reaction evidence="4">
        <text>a 2'-deoxyadenosine in DNA + S-adenosyl-L-methionine = an N(6)-methyl-2'-deoxyadenosine in DNA + S-adenosyl-L-homocysteine + H(+)</text>
        <dbReference type="Rhea" id="RHEA:15197"/>
        <dbReference type="Rhea" id="RHEA-COMP:12418"/>
        <dbReference type="Rhea" id="RHEA-COMP:12419"/>
        <dbReference type="ChEBI" id="CHEBI:15378"/>
        <dbReference type="ChEBI" id="CHEBI:57856"/>
        <dbReference type="ChEBI" id="CHEBI:59789"/>
        <dbReference type="ChEBI" id="CHEBI:90615"/>
        <dbReference type="ChEBI" id="CHEBI:90616"/>
        <dbReference type="EC" id="2.1.1.72"/>
    </reaction>
</comment>
<name>A0AA43GU03_9CYAN</name>
<keyword evidence="3" id="KW-0808">Transferase</keyword>
<feature type="non-terminal residue" evidence="7">
    <location>
        <position position="1"/>
    </location>
</feature>
<feature type="region of interest" description="Disordered" evidence="5">
    <location>
        <begin position="396"/>
        <end position="417"/>
    </location>
</feature>
<dbReference type="EMBL" id="JANQDH010000095">
    <property type="protein sequence ID" value="MDH6061643.1"/>
    <property type="molecule type" value="Genomic_DNA"/>
</dbReference>
<evidence type="ECO:0000256" key="2">
    <source>
        <dbReference type="ARBA" id="ARBA00022603"/>
    </source>
</evidence>
<dbReference type="GO" id="GO:0032259">
    <property type="term" value="P:methylation"/>
    <property type="evidence" value="ECO:0007669"/>
    <property type="project" value="UniProtKB-KW"/>
</dbReference>
<evidence type="ECO:0000256" key="1">
    <source>
        <dbReference type="ARBA" id="ARBA00011900"/>
    </source>
</evidence>
<dbReference type="Pfam" id="PF20466">
    <property type="entry name" value="MmeI_TRD"/>
    <property type="match status" value="1"/>
</dbReference>
<evidence type="ECO:0000256" key="5">
    <source>
        <dbReference type="SAM" id="MobiDB-lite"/>
    </source>
</evidence>
<evidence type="ECO:0000259" key="6">
    <source>
        <dbReference type="Pfam" id="PF20466"/>
    </source>
</evidence>
<proteinExistence type="predicted"/>
<dbReference type="AlphaFoldDB" id="A0AA43GU03"/>
<gene>
    <name evidence="7" type="ORF">NWP17_14560</name>
</gene>
<protein>
    <recommendedName>
        <fullName evidence="1">site-specific DNA-methyltransferase (adenine-specific)</fullName>
        <ecNumber evidence="1">2.1.1.72</ecNumber>
    </recommendedName>
</protein>
<dbReference type="InterPro" id="IPR046820">
    <property type="entry name" value="MmeI_TRD"/>
</dbReference>
<dbReference type="EC" id="2.1.1.72" evidence="1"/>
<organism evidence="7 8">
    <name type="scientific">Chrysosporum bergii ANA360D</name>
    <dbReference type="NCBI Taxonomy" id="617107"/>
    <lineage>
        <taxon>Bacteria</taxon>
        <taxon>Bacillati</taxon>
        <taxon>Cyanobacteriota</taxon>
        <taxon>Cyanophyceae</taxon>
        <taxon>Nostocales</taxon>
        <taxon>Nodulariaceae</taxon>
        <taxon>Chrysosporum</taxon>
    </lineage>
</organism>
<keyword evidence="2" id="KW-0489">Methyltransferase</keyword>
<feature type="domain" description="MmeI-like target recognition" evidence="6">
    <location>
        <begin position="121"/>
        <end position="311"/>
    </location>
</feature>
<dbReference type="InterPro" id="IPR050953">
    <property type="entry name" value="N4_N6_ade-DNA_methylase"/>
</dbReference>
<evidence type="ECO:0000256" key="3">
    <source>
        <dbReference type="ARBA" id="ARBA00022679"/>
    </source>
</evidence>
<dbReference type="PANTHER" id="PTHR33841:SF1">
    <property type="entry name" value="DNA METHYLTRANSFERASE A"/>
    <property type="match status" value="1"/>
</dbReference>
<dbReference type="RefSeq" id="WP_342394014.1">
    <property type="nucleotide sequence ID" value="NZ_JANQDH010000095.1"/>
</dbReference>
<sequence length="417" mass="48211">AKLAFYWSLVSARRFRRTETDCASYVIYCSTIILYSSDRLCQLRKSCRKASLDYIISNGGIIHNAISTQEWSGDAAVHVSIVNWAKEKPKHIFLDNVEVAFITSSLKTETSVVNAVRLKANKNLSFESCALGGKGFIVSDAEAQEWIARDPKNKEVLKPMVDGKTLINPYQELDWVIDFNDMSIEEASQYRLPFQRVEQKVKPERDINRRNGRRLNWWTFGEKRPAMRKALKNLKLYFAIPKITKWVVFTPVDVSILPCEANMVIASDDFYILGILTSKIHRLWVKAQSSTLEDRTRYTNTTCFETFPFPQSPDLKLVAEIRAQAEKLHEYRSQQMESKQWGITTLYNKFFNEPTSQLYKLHQQLDKLVMQTYNFQPNDDILEKLLTLNLQLAEKEKQGEPITGVENPPCAEKREDN</sequence>
<evidence type="ECO:0000313" key="7">
    <source>
        <dbReference type="EMBL" id="MDH6061643.1"/>
    </source>
</evidence>
<keyword evidence="8" id="KW-1185">Reference proteome</keyword>
<comment type="caution">
    <text evidence="7">The sequence shown here is derived from an EMBL/GenBank/DDBJ whole genome shotgun (WGS) entry which is preliminary data.</text>
</comment>